<dbReference type="STRING" id="574375.AZF08_06025"/>
<name>A0A073KEA9_9BACI</name>
<organism evidence="2 3">
    <name type="scientific">Bacillus gaemokensis</name>
    <dbReference type="NCBI Taxonomy" id="574375"/>
    <lineage>
        <taxon>Bacteria</taxon>
        <taxon>Bacillati</taxon>
        <taxon>Bacillota</taxon>
        <taxon>Bacilli</taxon>
        <taxon>Bacillales</taxon>
        <taxon>Bacillaceae</taxon>
        <taxon>Bacillus</taxon>
        <taxon>Bacillus cereus group</taxon>
    </lineage>
</organism>
<dbReference type="eggNOG" id="ENOG50335JW">
    <property type="taxonomic scope" value="Bacteria"/>
</dbReference>
<gene>
    <name evidence="2" type="ORF">BAGA_13365</name>
</gene>
<keyword evidence="1" id="KW-0812">Transmembrane</keyword>
<sequence>MPIITFSFLFILILFFLIINSIRRGALETKYAILWIFVCISMAILSSTDKIINWVGKLLKVEYPPSVLFLFGLLFCFVLIFDLTRKISKLHHQLVTLTQDYALLKQKLNSKEKSSSLHDA</sequence>
<evidence type="ECO:0000313" key="2">
    <source>
        <dbReference type="EMBL" id="KEK25594.1"/>
    </source>
</evidence>
<dbReference type="Pfam" id="PF10066">
    <property type="entry name" value="DUF2304"/>
    <property type="match status" value="1"/>
</dbReference>
<keyword evidence="3" id="KW-1185">Reference proteome</keyword>
<dbReference type="InterPro" id="IPR019277">
    <property type="entry name" value="DUF2304"/>
</dbReference>
<accession>A0A073KEA9</accession>
<protein>
    <recommendedName>
        <fullName evidence="4">DUF2304 domain-containing protein</fullName>
    </recommendedName>
</protein>
<evidence type="ECO:0008006" key="4">
    <source>
        <dbReference type="Google" id="ProtNLM"/>
    </source>
</evidence>
<feature type="transmembrane region" description="Helical" evidence="1">
    <location>
        <begin position="6"/>
        <end position="22"/>
    </location>
</feature>
<proteinExistence type="predicted"/>
<dbReference type="Proteomes" id="UP000027778">
    <property type="component" value="Unassembled WGS sequence"/>
</dbReference>
<feature type="transmembrane region" description="Helical" evidence="1">
    <location>
        <begin position="29"/>
        <end position="47"/>
    </location>
</feature>
<reference evidence="2 3" key="1">
    <citation type="submission" date="2014-06" db="EMBL/GenBank/DDBJ databases">
        <title>Draft genome sequence of Bacillus gaemokensis JCM 15801 (MCCC 1A00707).</title>
        <authorList>
            <person name="Lai Q."/>
            <person name="Liu Y."/>
            <person name="Shao Z."/>
        </authorList>
    </citation>
    <scope>NUCLEOTIDE SEQUENCE [LARGE SCALE GENOMIC DNA]</scope>
    <source>
        <strain evidence="2 3">JCM 15801</strain>
    </source>
</reference>
<feature type="transmembrane region" description="Helical" evidence="1">
    <location>
        <begin position="67"/>
        <end position="84"/>
    </location>
</feature>
<dbReference type="AlphaFoldDB" id="A0A073KEA9"/>
<keyword evidence="1" id="KW-0472">Membrane</keyword>
<evidence type="ECO:0000256" key="1">
    <source>
        <dbReference type="SAM" id="Phobius"/>
    </source>
</evidence>
<dbReference type="RefSeq" id="WP_033673463.1">
    <property type="nucleotide sequence ID" value="NZ_JOTM01000002.1"/>
</dbReference>
<evidence type="ECO:0000313" key="3">
    <source>
        <dbReference type="Proteomes" id="UP000027778"/>
    </source>
</evidence>
<keyword evidence="1" id="KW-1133">Transmembrane helix</keyword>
<comment type="caution">
    <text evidence="2">The sequence shown here is derived from an EMBL/GenBank/DDBJ whole genome shotgun (WGS) entry which is preliminary data.</text>
</comment>
<dbReference type="OrthoDB" id="677868at2"/>
<dbReference type="EMBL" id="JOTM01000002">
    <property type="protein sequence ID" value="KEK25594.1"/>
    <property type="molecule type" value="Genomic_DNA"/>
</dbReference>